<dbReference type="PANTHER" id="PTHR12526:SF595">
    <property type="entry name" value="BLL5217 PROTEIN"/>
    <property type="match status" value="1"/>
</dbReference>
<dbReference type="RefSeq" id="WP_260907343.1">
    <property type="nucleotide sequence ID" value="NZ_JAOCZP010000013.1"/>
</dbReference>
<dbReference type="InterPro" id="IPR001296">
    <property type="entry name" value="Glyco_trans_1"/>
</dbReference>
<dbReference type="InterPro" id="IPR028098">
    <property type="entry name" value="Glyco_trans_4-like_N"/>
</dbReference>
<dbReference type="CDD" id="cd03802">
    <property type="entry name" value="GT4_AviGT4-like"/>
    <property type="match status" value="1"/>
</dbReference>
<dbReference type="Pfam" id="PF13439">
    <property type="entry name" value="Glyco_transf_4"/>
    <property type="match status" value="1"/>
</dbReference>
<evidence type="ECO:0000313" key="3">
    <source>
        <dbReference type="EMBL" id="MCT7378415.1"/>
    </source>
</evidence>
<dbReference type="Gene3D" id="3.40.50.2000">
    <property type="entry name" value="Glycogen Phosphorylase B"/>
    <property type="match status" value="2"/>
</dbReference>
<evidence type="ECO:0000313" key="4">
    <source>
        <dbReference type="Proteomes" id="UP001320831"/>
    </source>
</evidence>
<accession>A0ABT2LV58</accession>
<reference evidence="3 4" key="1">
    <citation type="submission" date="2022-09" db="EMBL/GenBank/DDBJ databases">
        <title>Chelativorans salina sp. nov., a novel slightly halophilic bacterium isolated from a saline lake sediment enrichment.</title>
        <authorList>
            <person name="Gao L."/>
            <person name="Fang B.-Z."/>
            <person name="Li W.-J."/>
        </authorList>
    </citation>
    <scope>NUCLEOTIDE SEQUENCE [LARGE SCALE GENOMIC DNA]</scope>
    <source>
        <strain evidence="3 4">EGI FJ00035</strain>
    </source>
</reference>
<keyword evidence="4" id="KW-1185">Reference proteome</keyword>
<comment type="caution">
    <text evidence="3">The sequence shown here is derived from an EMBL/GenBank/DDBJ whole genome shotgun (WGS) entry which is preliminary data.</text>
</comment>
<dbReference type="SUPFAM" id="SSF53756">
    <property type="entry name" value="UDP-Glycosyltransferase/glycogen phosphorylase"/>
    <property type="match status" value="1"/>
</dbReference>
<dbReference type="Proteomes" id="UP001320831">
    <property type="component" value="Unassembled WGS sequence"/>
</dbReference>
<dbReference type="Pfam" id="PF00534">
    <property type="entry name" value="Glycos_transf_1"/>
    <property type="match status" value="1"/>
</dbReference>
<dbReference type="PANTHER" id="PTHR12526">
    <property type="entry name" value="GLYCOSYLTRANSFERASE"/>
    <property type="match status" value="1"/>
</dbReference>
<organism evidence="3 4">
    <name type="scientific">Chelativorans salis</name>
    <dbReference type="NCBI Taxonomy" id="2978478"/>
    <lineage>
        <taxon>Bacteria</taxon>
        <taxon>Pseudomonadati</taxon>
        <taxon>Pseudomonadota</taxon>
        <taxon>Alphaproteobacteria</taxon>
        <taxon>Hyphomicrobiales</taxon>
        <taxon>Phyllobacteriaceae</taxon>
        <taxon>Chelativorans</taxon>
    </lineage>
</organism>
<protein>
    <submittedName>
        <fullName evidence="3">Glycosyltransferase family 4 protein</fullName>
    </submittedName>
</protein>
<proteinExistence type="predicted"/>
<dbReference type="EMBL" id="JAOCZP010000013">
    <property type="protein sequence ID" value="MCT7378415.1"/>
    <property type="molecule type" value="Genomic_DNA"/>
</dbReference>
<evidence type="ECO:0000259" key="2">
    <source>
        <dbReference type="Pfam" id="PF13439"/>
    </source>
</evidence>
<evidence type="ECO:0000259" key="1">
    <source>
        <dbReference type="Pfam" id="PF00534"/>
    </source>
</evidence>
<sequence>MKIAQIAPLFERVPPRLYGGTERIVSYLTEELVRQAHEVTLFASADSVTSAQLVASTGSALRLNPTVCDPIPHHLILLEEVRQRADMFDVLHFHMDLLHFPLVRPFAHRTVTTLHGRLDLPDLEPFYRAFPEIPVVSISEDQRRPLPLANWVATVQHGLPRDLLPFDPAGEGGYLAFLGRISPEKRPDRAIEIAALAGMPLKIAAKVDRADQDYWDQIIAPMIAHHPNVEYIGEVNDGAKAAFLGRAAAFLFPIDWPEPFGLVMIEAMACGTPVIAFRRGSVPEVLEDGVSGFIVNTVEEAAAAVERARSLSRAGVRRTFEERFSVERMAADYLDVYDRLLHHRLETVPFPADAVGTGAQTVVA</sequence>
<feature type="domain" description="Glycosyltransferase subfamily 4-like N-terminal" evidence="2">
    <location>
        <begin position="18"/>
        <end position="121"/>
    </location>
</feature>
<name>A0ABT2LV58_9HYPH</name>
<gene>
    <name evidence="3" type="ORF">N5A92_25730</name>
</gene>
<feature type="domain" description="Glycosyl transferase family 1" evidence="1">
    <location>
        <begin position="173"/>
        <end position="311"/>
    </location>
</feature>